<dbReference type="AlphaFoldDB" id="A0A8J2LPC1"/>
<gene>
    <name evidence="1" type="ORF">AFUS01_LOCUS45039</name>
</gene>
<evidence type="ECO:0000313" key="1">
    <source>
        <dbReference type="EMBL" id="CAG7835703.1"/>
    </source>
</evidence>
<sequence>MNETNIIVGTSKLWHAVNNSLCNVFCVDLEAISSISSIFYHNRRASLTHLPTSNVQPSQSGPLSRIS</sequence>
<proteinExistence type="predicted"/>
<comment type="caution">
    <text evidence="1">The sequence shown here is derived from an EMBL/GenBank/DDBJ whole genome shotgun (WGS) entry which is preliminary data.</text>
</comment>
<organism evidence="1 2">
    <name type="scientific">Allacma fusca</name>
    <dbReference type="NCBI Taxonomy" id="39272"/>
    <lineage>
        <taxon>Eukaryota</taxon>
        <taxon>Metazoa</taxon>
        <taxon>Ecdysozoa</taxon>
        <taxon>Arthropoda</taxon>
        <taxon>Hexapoda</taxon>
        <taxon>Collembola</taxon>
        <taxon>Symphypleona</taxon>
        <taxon>Sminthuridae</taxon>
        <taxon>Allacma</taxon>
    </lineage>
</organism>
<keyword evidence="2" id="KW-1185">Reference proteome</keyword>
<reference evidence="1" key="1">
    <citation type="submission" date="2021-06" db="EMBL/GenBank/DDBJ databases">
        <authorList>
            <person name="Hodson N. C."/>
            <person name="Mongue J. A."/>
            <person name="Jaron S. K."/>
        </authorList>
    </citation>
    <scope>NUCLEOTIDE SEQUENCE</scope>
</reference>
<accession>A0A8J2LPC1</accession>
<dbReference type="EMBL" id="CAJVCH010570734">
    <property type="protein sequence ID" value="CAG7835703.1"/>
    <property type="molecule type" value="Genomic_DNA"/>
</dbReference>
<name>A0A8J2LPC1_9HEXA</name>
<evidence type="ECO:0000313" key="2">
    <source>
        <dbReference type="Proteomes" id="UP000708208"/>
    </source>
</evidence>
<dbReference type="Proteomes" id="UP000708208">
    <property type="component" value="Unassembled WGS sequence"/>
</dbReference>
<protein>
    <submittedName>
        <fullName evidence="1">Uncharacterized protein</fullName>
    </submittedName>
</protein>